<proteinExistence type="predicted"/>
<protein>
    <recommendedName>
        <fullName evidence="3">Nudix hydrolase domain-containing protein</fullName>
    </recommendedName>
</protein>
<evidence type="ECO:0000313" key="2">
    <source>
        <dbReference type="Proteomes" id="UP000537131"/>
    </source>
</evidence>
<reference evidence="1 2" key="1">
    <citation type="submission" date="2020-06" db="EMBL/GenBank/DDBJ databases">
        <title>Complete Genome Sequence of Clostridium muelleri sp. nov. P21T, an Acid-Alcohol Producing Acetogen Isolated from Old Hay.</title>
        <authorList>
            <person name="Duncan K.E."/>
            <person name="Tanner R.S."/>
        </authorList>
    </citation>
    <scope>NUCLEOTIDE SEQUENCE [LARGE SCALE GENOMIC DNA]</scope>
    <source>
        <strain evidence="1 2">P21</strain>
    </source>
</reference>
<dbReference type="Gene3D" id="3.90.79.10">
    <property type="entry name" value="Nucleoside Triphosphate Pyrophosphohydrolase"/>
    <property type="match status" value="1"/>
</dbReference>
<dbReference type="InterPro" id="IPR015797">
    <property type="entry name" value="NUDIX_hydrolase-like_dom_sf"/>
</dbReference>
<evidence type="ECO:0000313" key="1">
    <source>
        <dbReference type="EMBL" id="NMM62567.1"/>
    </source>
</evidence>
<accession>A0A7Y0HNE3</accession>
<keyword evidence="2" id="KW-1185">Reference proteome</keyword>
<dbReference type="AlphaFoldDB" id="A0A7Y0HNE3"/>
<gene>
    <name evidence="1" type="ORF">HBE96_07650</name>
</gene>
<dbReference type="RefSeq" id="WP_169297172.1">
    <property type="nucleotide sequence ID" value="NZ_JABBNI010000014.1"/>
</dbReference>
<comment type="caution">
    <text evidence="1">The sequence shown here is derived from an EMBL/GenBank/DDBJ whole genome shotgun (WGS) entry which is preliminary data.</text>
</comment>
<dbReference type="Proteomes" id="UP000537131">
    <property type="component" value="Unassembled WGS sequence"/>
</dbReference>
<dbReference type="EMBL" id="JABBNI010000014">
    <property type="protein sequence ID" value="NMM62567.1"/>
    <property type="molecule type" value="Genomic_DNA"/>
</dbReference>
<dbReference type="SUPFAM" id="SSF55811">
    <property type="entry name" value="Nudix"/>
    <property type="match status" value="1"/>
</dbReference>
<organism evidence="1 2">
    <name type="scientific">Clostridium muellerianum</name>
    <dbReference type="NCBI Taxonomy" id="2716538"/>
    <lineage>
        <taxon>Bacteria</taxon>
        <taxon>Bacillati</taxon>
        <taxon>Bacillota</taxon>
        <taxon>Clostridia</taxon>
        <taxon>Eubacteriales</taxon>
        <taxon>Clostridiaceae</taxon>
        <taxon>Clostridium</taxon>
    </lineage>
</organism>
<evidence type="ECO:0008006" key="3">
    <source>
        <dbReference type="Google" id="ProtNLM"/>
    </source>
</evidence>
<name>A0A7Y0HNE3_9CLOT</name>
<sequence>MKEINIYKFDNNVKVHYTKNKVSLHQEYRDNMEIYWKSLLKSGKKFFRGDVFTITNINYHEQSIDIYVELTDYAHFLYTLDRGMFDEKDCRVIYTSVLIETCDGKFVIGEMNRDTFAPKKLQFVGGGIDKDDIDGDLLDLEHNIRKEIFEELGLDTYDKNITKDFRPYFLKDGGKSNFLSAVFKLDLFLNEVELVDRFHKFSEELISQGISPELNSLILIKAEQKSVENFINNDLREKDENLIPILKAAIGLYNIKNLY</sequence>